<name>A0A7S1RND6_ALECA</name>
<feature type="compositionally biased region" description="Low complexity" evidence="1">
    <location>
        <begin position="269"/>
        <end position="300"/>
    </location>
</feature>
<feature type="signal peptide" evidence="2">
    <location>
        <begin position="1"/>
        <end position="20"/>
    </location>
</feature>
<feature type="compositionally biased region" description="Low complexity" evidence="1">
    <location>
        <begin position="310"/>
        <end position="319"/>
    </location>
</feature>
<feature type="chain" id="PRO_5031295454" evidence="2">
    <location>
        <begin position="21"/>
        <end position="336"/>
    </location>
</feature>
<proteinExistence type="predicted"/>
<dbReference type="AlphaFoldDB" id="A0A7S1RND6"/>
<keyword evidence="2" id="KW-0732">Signal</keyword>
<organism evidence="3">
    <name type="scientific">Alexandrium catenella</name>
    <name type="common">Red tide dinoflagellate</name>
    <name type="synonym">Gonyaulax catenella</name>
    <dbReference type="NCBI Taxonomy" id="2925"/>
    <lineage>
        <taxon>Eukaryota</taxon>
        <taxon>Sar</taxon>
        <taxon>Alveolata</taxon>
        <taxon>Dinophyceae</taxon>
        <taxon>Gonyaulacales</taxon>
        <taxon>Pyrocystaceae</taxon>
        <taxon>Alexandrium</taxon>
    </lineage>
</organism>
<dbReference type="EMBL" id="HBGE01080387">
    <property type="protein sequence ID" value="CAD9171208.1"/>
    <property type="molecule type" value="Transcribed_RNA"/>
</dbReference>
<accession>A0A7S1RND6</accession>
<evidence type="ECO:0000313" key="3">
    <source>
        <dbReference type="EMBL" id="CAD9171208.1"/>
    </source>
</evidence>
<evidence type="ECO:0000256" key="1">
    <source>
        <dbReference type="SAM" id="MobiDB-lite"/>
    </source>
</evidence>
<reference evidence="3" key="1">
    <citation type="submission" date="2021-01" db="EMBL/GenBank/DDBJ databases">
        <authorList>
            <person name="Corre E."/>
            <person name="Pelletier E."/>
            <person name="Niang G."/>
            <person name="Scheremetjew M."/>
            <person name="Finn R."/>
            <person name="Kale V."/>
            <person name="Holt S."/>
            <person name="Cochrane G."/>
            <person name="Meng A."/>
            <person name="Brown T."/>
            <person name="Cohen L."/>
        </authorList>
    </citation>
    <scope>NUCLEOTIDE SEQUENCE</scope>
    <source>
        <strain evidence="3">OF101</strain>
    </source>
</reference>
<sequence length="336" mass="36248">MLALLPLAAAAAAAAGDAEAVPQLSFECANPLFEVHWFTEDLEFSHLQGVPATYTRLARCSAWNGRRSCCNPSMEAPQQVAFDSWLHHFELEVTLMKSYFGALQSLSQGDVYRHSGELERALFDRALAAFPPVLALARRCVRALMVFVAGMVCFGCEPRWEDFVWRDADGAVTAVNISAESCIYVDQRCRPFGQAARRAARRVLESTLAKAPSSALPDLSMFEDRIASCEWLRSAVALQPLRGGAPSWRRRLEQVDSFDPFAASGEGGAAPESRATTPAPTTTSATTTLPRAVVEATAAPPAAPLPTAPPGATAPRLALDPVQDGLRTGFRFPPSE</sequence>
<evidence type="ECO:0000256" key="2">
    <source>
        <dbReference type="SAM" id="SignalP"/>
    </source>
</evidence>
<protein>
    <submittedName>
        <fullName evidence="3">Uncharacterized protein</fullName>
    </submittedName>
</protein>
<gene>
    <name evidence="3" type="ORF">ACAT0790_LOCUS47977</name>
</gene>
<feature type="region of interest" description="Disordered" evidence="1">
    <location>
        <begin position="260"/>
        <end position="336"/>
    </location>
</feature>